<gene>
    <name evidence="1" type="ORF">NTEN_LOCUS12278</name>
</gene>
<dbReference type="AlphaFoldDB" id="A0A6H5GVV6"/>
<sequence length="180" mass="20976">MFQKPMISKTNVKIRSYGGYFTKAKGEAYLNCEYKNKKKQIRFLIVDQSESPIFGADSCEKFDLIKRLYQVRVEKDEPEKSAPNEVNKATAKKLKKILRDLNDDTEKEKFITKNIDVLLVWVKCQWKSKSPSARMPFQWCVLPDVYPKSSKLDSKKSWIGSRVWILSRKLTVPPTGFMIL</sequence>
<dbReference type="EMBL" id="CADCXU010018438">
    <property type="protein sequence ID" value="CAB0006808.1"/>
    <property type="molecule type" value="Genomic_DNA"/>
</dbReference>
<organism evidence="1 2">
    <name type="scientific">Nesidiocoris tenuis</name>
    <dbReference type="NCBI Taxonomy" id="355587"/>
    <lineage>
        <taxon>Eukaryota</taxon>
        <taxon>Metazoa</taxon>
        <taxon>Ecdysozoa</taxon>
        <taxon>Arthropoda</taxon>
        <taxon>Hexapoda</taxon>
        <taxon>Insecta</taxon>
        <taxon>Pterygota</taxon>
        <taxon>Neoptera</taxon>
        <taxon>Paraneoptera</taxon>
        <taxon>Hemiptera</taxon>
        <taxon>Heteroptera</taxon>
        <taxon>Panheteroptera</taxon>
        <taxon>Cimicomorpha</taxon>
        <taxon>Miridae</taxon>
        <taxon>Dicyphina</taxon>
        <taxon>Nesidiocoris</taxon>
    </lineage>
</organism>
<evidence type="ECO:0000313" key="2">
    <source>
        <dbReference type="Proteomes" id="UP000479000"/>
    </source>
</evidence>
<evidence type="ECO:0000313" key="1">
    <source>
        <dbReference type="EMBL" id="CAB0006808.1"/>
    </source>
</evidence>
<name>A0A6H5GVV6_9HEMI</name>
<dbReference type="OrthoDB" id="8040514at2759"/>
<dbReference type="Proteomes" id="UP000479000">
    <property type="component" value="Unassembled WGS sequence"/>
</dbReference>
<accession>A0A6H5GVV6</accession>
<reference evidence="1 2" key="1">
    <citation type="submission" date="2020-02" db="EMBL/GenBank/DDBJ databases">
        <authorList>
            <person name="Ferguson B K."/>
        </authorList>
    </citation>
    <scope>NUCLEOTIDE SEQUENCE [LARGE SCALE GENOMIC DNA]</scope>
</reference>
<keyword evidence="2" id="KW-1185">Reference proteome</keyword>
<proteinExistence type="predicted"/>
<protein>
    <submittedName>
        <fullName evidence="1">Uncharacterized protein</fullName>
    </submittedName>
</protein>